<evidence type="ECO:0000313" key="2">
    <source>
        <dbReference type="EMBL" id="TQJ13246.1"/>
    </source>
</evidence>
<keyword evidence="3" id="KW-1185">Reference proteome</keyword>
<name>A0A542ED93_9MICO</name>
<sequence>MSRQPGAPERTGGAHSTVADLTDMRVTASVLETEGNAVRRAGGDIVSALLDLPASAVPFAPLHAAGIAADELRLVHHPNGILATGVDLELTARALRGAAVAYAVRDASLAASLRSFKVIMAPPRVALTLYGTVQVSLAASVPLPRKWDWARDAAMPPCARNINPLAGVVGCTTAALIADPELTDATLLTAQQLLFVVDPMTAPTLEAQAAAVVRYARAGRLLKDDRPLTVTPVAPHERTHLAPPRDAAQVISSIDRLETTSASAGNTASRIRVRQVTTADGVSAWIVEVPGTQDWSADRPRNPSDAAANLLAVAGMPSSLYPAIEKALRTSMAKKGVTPGSQPVLIAGHSQGGIVATRLAQDRRFRQTFRVTHVVTAGSPVSRIALPASVKSLDFAHRADPVPRLDTQGPPDRMNRYGLTGDPARRVGDETDPIAVHGATRYADSAAHWAPAISTDPNVRNFYDSPFFHGTTGTVDDYHLQRPGPPDVVATPSDTPANR</sequence>
<accession>A0A542ED93</accession>
<organism evidence="2 3">
    <name type="scientific">Yimella lutea</name>
    <dbReference type="NCBI Taxonomy" id="587872"/>
    <lineage>
        <taxon>Bacteria</taxon>
        <taxon>Bacillati</taxon>
        <taxon>Actinomycetota</taxon>
        <taxon>Actinomycetes</taxon>
        <taxon>Micrococcales</taxon>
        <taxon>Dermacoccaceae</taxon>
        <taxon>Yimella</taxon>
    </lineage>
</organism>
<feature type="region of interest" description="Disordered" evidence="1">
    <location>
        <begin position="474"/>
        <end position="499"/>
    </location>
</feature>
<dbReference type="RefSeq" id="WP_141927433.1">
    <property type="nucleotide sequence ID" value="NZ_BAABCI010000015.1"/>
</dbReference>
<comment type="caution">
    <text evidence="2">The sequence shown here is derived from an EMBL/GenBank/DDBJ whole genome shotgun (WGS) entry which is preliminary data.</text>
</comment>
<dbReference type="SUPFAM" id="SSF53474">
    <property type="entry name" value="alpha/beta-Hydrolases"/>
    <property type="match status" value="1"/>
</dbReference>
<protein>
    <recommendedName>
        <fullName evidence="4">PGAP1-like protein</fullName>
    </recommendedName>
</protein>
<evidence type="ECO:0000256" key="1">
    <source>
        <dbReference type="SAM" id="MobiDB-lite"/>
    </source>
</evidence>
<evidence type="ECO:0000313" key="3">
    <source>
        <dbReference type="Proteomes" id="UP000320806"/>
    </source>
</evidence>
<dbReference type="AlphaFoldDB" id="A0A542ED93"/>
<gene>
    <name evidence="2" type="ORF">FB459_0648</name>
</gene>
<proteinExistence type="predicted"/>
<dbReference type="OrthoDB" id="5095936at2"/>
<dbReference type="Proteomes" id="UP000320806">
    <property type="component" value="Unassembled WGS sequence"/>
</dbReference>
<dbReference type="InterPro" id="IPR029058">
    <property type="entry name" value="AB_hydrolase_fold"/>
</dbReference>
<dbReference type="Gene3D" id="3.40.50.1820">
    <property type="entry name" value="alpha/beta hydrolase"/>
    <property type="match status" value="1"/>
</dbReference>
<reference evidence="2 3" key="1">
    <citation type="submission" date="2019-06" db="EMBL/GenBank/DDBJ databases">
        <title>Sequencing the genomes of 1000 actinobacteria strains.</title>
        <authorList>
            <person name="Klenk H.-P."/>
        </authorList>
    </citation>
    <scope>NUCLEOTIDE SEQUENCE [LARGE SCALE GENOMIC DNA]</scope>
    <source>
        <strain evidence="2 3">DSM 19828</strain>
    </source>
</reference>
<dbReference type="EMBL" id="VFMO01000001">
    <property type="protein sequence ID" value="TQJ13246.1"/>
    <property type="molecule type" value="Genomic_DNA"/>
</dbReference>
<feature type="region of interest" description="Disordered" evidence="1">
    <location>
        <begin position="401"/>
        <end position="429"/>
    </location>
</feature>
<evidence type="ECO:0008006" key="4">
    <source>
        <dbReference type="Google" id="ProtNLM"/>
    </source>
</evidence>